<dbReference type="InterPro" id="IPR005361">
    <property type="entry name" value="UPF0158"/>
</dbReference>
<evidence type="ECO:0000313" key="1">
    <source>
        <dbReference type="EMBL" id="CAI8925130.1"/>
    </source>
</evidence>
<name>A0ABM9I6I6_9GAMM</name>
<dbReference type="Pfam" id="PF03682">
    <property type="entry name" value="UPF0158"/>
    <property type="match status" value="1"/>
</dbReference>
<organism evidence="1 2">
    <name type="scientific">Methylocaldum szegediense</name>
    <dbReference type="NCBI Taxonomy" id="73780"/>
    <lineage>
        <taxon>Bacteria</taxon>
        <taxon>Pseudomonadati</taxon>
        <taxon>Pseudomonadota</taxon>
        <taxon>Gammaproteobacteria</taxon>
        <taxon>Methylococcales</taxon>
        <taxon>Methylococcaceae</taxon>
        <taxon>Methylocaldum</taxon>
    </lineage>
</organism>
<accession>A0ABM9I6I6</accession>
<reference evidence="1 2" key="1">
    <citation type="submission" date="2023-03" db="EMBL/GenBank/DDBJ databases">
        <authorList>
            <person name="Pearce D."/>
        </authorList>
    </citation>
    <scope>NUCLEOTIDE SEQUENCE [LARGE SCALE GENOMIC DNA]</scope>
    <source>
        <strain evidence="1">Msz</strain>
    </source>
</reference>
<proteinExistence type="predicted"/>
<dbReference type="Proteomes" id="UP001162030">
    <property type="component" value="Chromosome"/>
</dbReference>
<dbReference type="EMBL" id="OX458333">
    <property type="protein sequence ID" value="CAI8925130.1"/>
    <property type="molecule type" value="Genomic_DNA"/>
</dbReference>
<dbReference type="RefSeq" id="WP_317963410.1">
    <property type="nucleotide sequence ID" value="NZ_OX458333.1"/>
</dbReference>
<evidence type="ECO:0000313" key="2">
    <source>
        <dbReference type="Proteomes" id="UP001162030"/>
    </source>
</evidence>
<protein>
    <submittedName>
        <fullName evidence="1">Uncharacterized protein</fullName>
    </submittedName>
</protein>
<sequence>MSKAKLSYSELLDAFEFVSASAPMDNRAFIDRGNGKIHYLASELDFEEKIPDDLESSNRYVEVPHKYDLDLGRNFILSFIQQELPDEYETVSEFFRRKGAYRRFKDFLDSRNQLERWYEYQSRETEKALRLWCDENGLELIDDSSTP</sequence>
<gene>
    <name evidence="1" type="ORF">MSZNOR_3920</name>
</gene>
<keyword evidence="2" id="KW-1185">Reference proteome</keyword>